<organism evidence="2 3">
    <name type="scientific">Ridgeia piscesae</name>
    <name type="common">Tubeworm</name>
    <dbReference type="NCBI Taxonomy" id="27915"/>
    <lineage>
        <taxon>Eukaryota</taxon>
        <taxon>Metazoa</taxon>
        <taxon>Spiralia</taxon>
        <taxon>Lophotrochozoa</taxon>
        <taxon>Annelida</taxon>
        <taxon>Polychaeta</taxon>
        <taxon>Sedentaria</taxon>
        <taxon>Canalipalpata</taxon>
        <taxon>Sabellida</taxon>
        <taxon>Siboglinidae</taxon>
        <taxon>Ridgeia</taxon>
    </lineage>
</organism>
<evidence type="ECO:0000256" key="1">
    <source>
        <dbReference type="SAM" id="MobiDB-lite"/>
    </source>
</evidence>
<evidence type="ECO:0000313" key="2">
    <source>
        <dbReference type="EMBL" id="KAK2187190.1"/>
    </source>
</evidence>
<name>A0AAD9UFB2_RIDPI</name>
<comment type="caution">
    <text evidence="2">The sequence shown here is derived from an EMBL/GenBank/DDBJ whole genome shotgun (WGS) entry which is preliminary data.</text>
</comment>
<proteinExistence type="predicted"/>
<sequence length="179" mass="20144">MRKYLTSYRSIEHPTTGKSRAELLFACKMRGKLPDMTTNHVPDQTGKAKMYADARRGTQYCIVNVGDKVLVRQDKINKLTTTFGATAFTVVNKTGNSFVVESPEGFQYSRKTTHLRKYLSDMDAAPREESDSRDVAETIRDSSTYREVDETPANVDPPNAATPTRLSPRVEPRKKCFNG</sequence>
<evidence type="ECO:0000313" key="3">
    <source>
        <dbReference type="Proteomes" id="UP001209878"/>
    </source>
</evidence>
<feature type="region of interest" description="Disordered" evidence="1">
    <location>
        <begin position="123"/>
        <end position="179"/>
    </location>
</feature>
<protein>
    <submittedName>
        <fullName evidence="2">Uncharacterized protein</fullName>
    </submittedName>
</protein>
<dbReference type="Proteomes" id="UP001209878">
    <property type="component" value="Unassembled WGS sequence"/>
</dbReference>
<gene>
    <name evidence="2" type="ORF">NP493_176g03000</name>
</gene>
<feature type="compositionally biased region" description="Basic and acidic residues" evidence="1">
    <location>
        <begin position="123"/>
        <end position="149"/>
    </location>
</feature>
<dbReference type="AlphaFoldDB" id="A0AAD9UFB2"/>
<dbReference type="EMBL" id="JAODUO010000175">
    <property type="protein sequence ID" value="KAK2187190.1"/>
    <property type="molecule type" value="Genomic_DNA"/>
</dbReference>
<reference evidence="2" key="1">
    <citation type="journal article" date="2023" name="Mol. Biol. Evol.">
        <title>Third-Generation Sequencing Reveals the Adaptive Role of the Epigenome in Three Deep-Sea Polychaetes.</title>
        <authorList>
            <person name="Perez M."/>
            <person name="Aroh O."/>
            <person name="Sun Y."/>
            <person name="Lan Y."/>
            <person name="Juniper S.K."/>
            <person name="Young C.R."/>
            <person name="Angers B."/>
            <person name="Qian P.Y."/>
        </authorList>
    </citation>
    <scope>NUCLEOTIDE SEQUENCE</scope>
    <source>
        <strain evidence="2">R07B-5</strain>
    </source>
</reference>
<feature type="compositionally biased region" description="Basic and acidic residues" evidence="1">
    <location>
        <begin position="168"/>
        <end position="179"/>
    </location>
</feature>
<accession>A0AAD9UFB2</accession>
<keyword evidence="3" id="KW-1185">Reference proteome</keyword>